<dbReference type="AlphaFoldDB" id="A0A9W8JIS7"/>
<accession>A0A9W8JIS7</accession>
<proteinExistence type="predicted"/>
<reference evidence="1" key="1">
    <citation type="submission" date="2022-06" db="EMBL/GenBank/DDBJ databases">
        <title>Genome Sequence of Candolleomyces eurysporus.</title>
        <authorList>
            <person name="Buettner E."/>
        </authorList>
    </citation>
    <scope>NUCLEOTIDE SEQUENCE</scope>
    <source>
        <strain evidence="1">VTCC 930004</strain>
    </source>
</reference>
<sequence length="374" mass="41436">MALRRGEFVLAWLGWHPPSSGAIINEQRIVPFSVSYLGWPGSQPGLEKLEAAEEGCRSTLQILTWPEDYHMLTLRPRGDGDLKIPHALRDGSAVDGSRLPDIPLNPDDPALGLLKIIGRMTHLEIAEMYARLKRTMVVCSWLRFWELVKTPLADYPTRLDPTSLVCFIEDETPAFDPYFPMRLPGALVQKNRSAELFWHMFPLTCFNVEDPHNLTVGPINGQLSVPGDFLGGKVFNCVIDRVGSVPCILPILLFADSMTNYSKSNLPESTYLYTHSHSLEVLPAAGIRSSVSSEFSQSPSDCPFIATLYTSDSGKIMRYTDEDEILELCEWTVDLTSAFQQDAATSNIAGFYTQFGPGCWIAWMAPWAGVGGGG</sequence>
<comment type="caution">
    <text evidence="1">The sequence shown here is derived from an EMBL/GenBank/DDBJ whole genome shotgun (WGS) entry which is preliminary data.</text>
</comment>
<evidence type="ECO:0000313" key="1">
    <source>
        <dbReference type="EMBL" id="KAJ2935297.1"/>
    </source>
</evidence>
<dbReference type="Proteomes" id="UP001140091">
    <property type="component" value="Unassembled WGS sequence"/>
</dbReference>
<organism evidence="1 2">
    <name type="scientific">Candolleomyces eurysporus</name>
    <dbReference type="NCBI Taxonomy" id="2828524"/>
    <lineage>
        <taxon>Eukaryota</taxon>
        <taxon>Fungi</taxon>
        <taxon>Dikarya</taxon>
        <taxon>Basidiomycota</taxon>
        <taxon>Agaricomycotina</taxon>
        <taxon>Agaricomycetes</taxon>
        <taxon>Agaricomycetidae</taxon>
        <taxon>Agaricales</taxon>
        <taxon>Agaricineae</taxon>
        <taxon>Psathyrellaceae</taxon>
        <taxon>Candolleomyces</taxon>
    </lineage>
</organism>
<name>A0A9W8JIS7_9AGAR</name>
<keyword evidence="2" id="KW-1185">Reference proteome</keyword>
<feature type="non-terminal residue" evidence="1">
    <location>
        <position position="1"/>
    </location>
</feature>
<gene>
    <name evidence="1" type="ORF">H1R20_g1797</name>
</gene>
<evidence type="ECO:0000313" key="2">
    <source>
        <dbReference type="Proteomes" id="UP001140091"/>
    </source>
</evidence>
<dbReference type="OrthoDB" id="2963168at2759"/>
<dbReference type="EMBL" id="JANBPK010000633">
    <property type="protein sequence ID" value="KAJ2935297.1"/>
    <property type="molecule type" value="Genomic_DNA"/>
</dbReference>
<protein>
    <submittedName>
        <fullName evidence="1">Uncharacterized protein</fullName>
    </submittedName>
</protein>